<dbReference type="AlphaFoldDB" id="A0A2T4YWY0"/>
<accession>A0A2T4YWY0</accession>
<feature type="transmembrane region" description="Helical" evidence="1">
    <location>
        <begin position="135"/>
        <end position="162"/>
    </location>
</feature>
<dbReference type="Proteomes" id="UP000241808">
    <property type="component" value="Unassembled WGS sequence"/>
</dbReference>
<feature type="transmembrane region" description="Helical" evidence="1">
    <location>
        <begin position="93"/>
        <end position="115"/>
    </location>
</feature>
<dbReference type="EMBL" id="PZZL01000017">
    <property type="protein sequence ID" value="PTM49826.1"/>
    <property type="molecule type" value="Genomic_DNA"/>
</dbReference>
<keyword evidence="1" id="KW-0472">Membrane</keyword>
<gene>
    <name evidence="2" type="ORF">C8P69_11721</name>
</gene>
<feature type="transmembrane region" description="Helical" evidence="1">
    <location>
        <begin position="21"/>
        <end position="41"/>
    </location>
</feature>
<sequence length="387" mass="41307">MSPVAGTAEPKGRSRDARIDLARGLTMLIIFVAHVPGNLWAEFIPARMGFSSGAEAFVLCSGLACGIAFGGTFRRDGWVAGTRRIGKRVWQLWLAQVLTFAGFAALMLSMDAWLGGSTYAARYSLAYPVASPLEAVLGLMTLTYVPDFFDILPLYIVLLAAVPLMTLVAGASRWLVLGLSAALWLFVQVYPLNLPAHPAGSKLWYFDPLAWQFLFFLGYATTVGWLTPPRATPARIALAAAFILGCIPLTFSGAHAAFPALGEIYRAIYPAEAISTLHPLRLVHVLVLAWLFAALLASRRSSLFDGSLKPVLAVGQQSLTTFLTGIVLAALAGVALDLTGRDGATTALVNLTGCALLVATAYAARTIKASLKTPKPTGKDRPWLATQ</sequence>
<feature type="transmembrane region" description="Helical" evidence="1">
    <location>
        <begin position="210"/>
        <end position="227"/>
    </location>
</feature>
<reference evidence="2 3" key="1">
    <citation type="submission" date="2018-04" db="EMBL/GenBank/DDBJ databases">
        <title>Genomic Encyclopedia of Archaeal and Bacterial Type Strains, Phase II (KMG-II): from individual species to whole genera.</title>
        <authorList>
            <person name="Goeker M."/>
        </authorList>
    </citation>
    <scope>NUCLEOTIDE SEQUENCE [LARGE SCALE GENOMIC DNA]</scope>
    <source>
        <strain evidence="2 3">DSM 25521</strain>
    </source>
</reference>
<feature type="transmembrane region" description="Helical" evidence="1">
    <location>
        <begin position="344"/>
        <end position="364"/>
    </location>
</feature>
<dbReference type="RefSeq" id="WP_108179470.1">
    <property type="nucleotide sequence ID" value="NZ_PZZL01000017.1"/>
</dbReference>
<feature type="transmembrane region" description="Helical" evidence="1">
    <location>
        <begin position="236"/>
        <end position="258"/>
    </location>
</feature>
<organism evidence="2 3">
    <name type="scientific">Phreatobacter oligotrophus</name>
    <dbReference type="NCBI Taxonomy" id="1122261"/>
    <lineage>
        <taxon>Bacteria</taxon>
        <taxon>Pseudomonadati</taxon>
        <taxon>Pseudomonadota</taxon>
        <taxon>Alphaproteobacteria</taxon>
        <taxon>Hyphomicrobiales</taxon>
        <taxon>Phreatobacteraceae</taxon>
        <taxon>Phreatobacter</taxon>
    </lineage>
</organism>
<feature type="transmembrane region" description="Helical" evidence="1">
    <location>
        <begin position="319"/>
        <end position="338"/>
    </location>
</feature>
<comment type="caution">
    <text evidence="2">The sequence shown here is derived from an EMBL/GenBank/DDBJ whole genome shotgun (WGS) entry which is preliminary data.</text>
</comment>
<feature type="transmembrane region" description="Helical" evidence="1">
    <location>
        <begin position="278"/>
        <end position="298"/>
    </location>
</feature>
<evidence type="ECO:0008006" key="4">
    <source>
        <dbReference type="Google" id="ProtNLM"/>
    </source>
</evidence>
<dbReference type="PANTHER" id="PTHR38592">
    <property type="entry name" value="BLL4819 PROTEIN"/>
    <property type="match status" value="1"/>
</dbReference>
<feature type="transmembrane region" description="Helical" evidence="1">
    <location>
        <begin position="53"/>
        <end position="73"/>
    </location>
</feature>
<name>A0A2T4YWY0_9HYPH</name>
<dbReference type="PIRSF" id="PIRSF028704">
    <property type="entry name" value="UPC028704"/>
    <property type="match status" value="1"/>
</dbReference>
<evidence type="ECO:0000256" key="1">
    <source>
        <dbReference type="SAM" id="Phobius"/>
    </source>
</evidence>
<dbReference type="InterPro" id="IPR014550">
    <property type="entry name" value="UCP028704_OpgC"/>
</dbReference>
<keyword evidence="1" id="KW-1133">Transmembrane helix</keyword>
<protein>
    <recommendedName>
        <fullName evidence="4">OpgC protein</fullName>
    </recommendedName>
</protein>
<evidence type="ECO:0000313" key="2">
    <source>
        <dbReference type="EMBL" id="PTM49826.1"/>
    </source>
</evidence>
<dbReference type="Pfam" id="PF10129">
    <property type="entry name" value="OpgC_C"/>
    <property type="match status" value="1"/>
</dbReference>
<evidence type="ECO:0000313" key="3">
    <source>
        <dbReference type="Proteomes" id="UP000241808"/>
    </source>
</evidence>
<keyword evidence="3" id="KW-1185">Reference proteome</keyword>
<keyword evidence="1" id="KW-0812">Transmembrane</keyword>
<feature type="transmembrane region" description="Helical" evidence="1">
    <location>
        <begin position="174"/>
        <end position="190"/>
    </location>
</feature>
<dbReference type="PANTHER" id="PTHR38592:SF3">
    <property type="entry name" value="BLL4819 PROTEIN"/>
    <property type="match status" value="1"/>
</dbReference>
<proteinExistence type="predicted"/>
<dbReference type="OrthoDB" id="9775975at2"/>